<evidence type="ECO:0000313" key="2">
    <source>
        <dbReference type="EMBL" id="GGR35010.1"/>
    </source>
</evidence>
<gene>
    <name evidence="2" type="ORF">GCM10010196_31420</name>
</gene>
<evidence type="ECO:0000256" key="1">
    <source>
        <dbReference type="SAM" id="Phobius"/>
    </source>
</evidence>
<reference evidence="2" key="1">
    <citation type="journal article" date="2014" name="Int. J. Syst. Evol. Microbiol.">
        <title>Complete genome sequence of Corynebacterium casei LMG S-19264T (=DSM 44701T), isolated from a smear-ripened cheese.</title>
        <authorList>
            <consortium name="US DOE Joint Genome Institute (JGI-PGF)"/>
            <person name="Walter F."/>
            <person name="Albersmeier A."/>
            <person name="Kalinowski J."/>
            <person name="Ruckert C."/>
        </authorList>
    </citation>
    <scope>NUCLEOTIDE SEQUENCE</scope>
    <source>
        <strain evidence="2">JCM 3346</strain>
    </source>
</reference>
<organism evidence="2 3">
    <name type="scientific">Agromyces mediolanus</name>
    <name type="common">Corynebacterium mediolanum</name>
    <dbReference type="NCBI Taxonomy" id="41986"/>
    <lineage>
        <taxon>Bacteria</taxon>
        <taxon>Bacillati</taxon>
        <taxon>Actinomycetota</taxon>
        <taxon>Actinomycetes</taxon>
        <taxon>Micrococcales</taxon>
        <taxon>Microbacteriaceae</taxon>
        <taxon>Agromyces</taxon>
    </lineage>
</organism>
<keyword evidence="1" id="KW-0472">Membrane</keyword>
<feature type="transmembrane region" description="Helical" evidence="1">
    <location>
        <begin position="67"/>
        <end position="86"/>
    </location>
</feature>
<comment type="caution">
    <text evidence="2">The sequence shown here is derived from an EMBL/GenBank/DDBJ whole genome shotgun (WGS) entry which is preliminary data.</text>
</comment>
<dbReference type="Proteomes" id="UP000610303">
    <property type="component" value="Unassembled WGS sequence"/>
</dbReference>
<keyword evidence="3" id="KW-1185">Reference proteome</keyword>
<keyword evidence="1" id="KW-0812">Transmembrane</keyword>
<keyword evidence="1" id="KW-1133">Transmembrane helix</keyword>
<feature type="transmembrane region" description="Helical" evidence="1">
    <location>
        <begin position="35"/>
        <end position="55"/>
    </location>
</feature>
<feature type="transmembrane region" description="Helical" evidence="1">
    <location>
        <begin position="117"/>
        <end position="137"/>
    </location>
</feature>
<dbReference type="EMBL" id="BMRJ01000004">
    <property type="protein sequence ID" value="GGR35010.1"/>
    <property type="molecule type" value="Genomic_DNA"/>
</dbReference>
<name>A0A918KVB8_AGRME</name>
<protein>
    <submittedName>
        <fullName evidence="2">Uncharacterized protein</fullName>
    </submittedName>
</protein>
<feature type="transmembrane region" description="Helical" evidence="1">
    <location>
        <begin position="93"/>
        <end position="111"/>
    </location>
</feature>
<proteinExistence type="predicted"/>
<feature type="transmembrane region" description="Helical" evidence="1">
    <location>
        <begin position="170"/>
        <end position="195"/>
    </location>
</feature>
<reference evidence="2" key="2">
    <citation type="submission" date="2020-09" db="EMBL/GenBank/DDBJ databases">
        <authorList>
            <person name="Sun Q."/>
            <person name="Ohkuma M."/>
        </authorList>
    </citation>
    <scope>NUCLEOTIDE SEQUENCE</scope>
    <source>
        <strain evidence="2">JCM 3346</strain>
    </source>
</reference>
<feature type="transmembrane region" description="Helical" evidence="1">
    <location>
        <begin position="144"/>
        <end position="164"/>
    </location>
</feature>
<dbReference type="AlphaFoldDB" id="A0A918KVB8"/>
<sequence length="414" mass="43211">MSGLHSTIERSFRRPARSARAAVDMRERHGGRRMSAGITIAAAVLVAGHFAHLLVTAGAYPAGRDPWAAWIALAVVLAGGVVSRLFSPRMPSWVYLALFTALAVPVGLDLVATQGLLHLGVAPTAAAASAVVLMPVTTLRGPRVPVVVAGVVGAAIAIAALLQLPAAGPLVVVGVAVAVSAVLPVVVAALAIVGFRRLVGRELDLSLVQSTVQTPRSAVGMRASEELARLDFDAESLLEDVGSGRLPIPLPTDAALRAGALAAKLRVRLIEGRSDTWLKHAVTESAYLSRRVTIDDPDGDAGVLAPAQRDGLLLTLWLIAGERRPRRAAGARVVVRVRSEPFDDDERGPLAIEIEVSGVARRHLDPAIWDALGSLGSHEVVSASDSIRIELVCPVDPNAPAAASAPRSARTRGR</sequence>
<evidence type="ECO:0000313" key="3">
    <source>
        <dbReference type="Proteomes" id="UP000610303"/>
    </source>
</evidence>
<dbReference type="RefSeq" id="WP_189086341.1">
    <property type="nucleotide sequence ID" value="NZ_BMRJ01000004.1"/>
</dbReference>
<accession>A0A918KVB8</accession>